<dbReference type="Proteomes" id="UP001519291">
    <property type="component" value="Unassembled WGS sequence"/>
</dbReference>
<evidence type="ECO:0008006" key="4">
    <source>
        <dbReference type="Google" id="ProtNLM"/>
    </source>
</evidence>
<keyword evidence="1" id="KW-0732">Signal</keyword>
<feature type="signal peptide" evidence="1">
    <location>
        <begin position="1"/>
        <end position="25"/>
    </location>
</feature>
<comment type="caution">
    <text evidence="2">The sequence shown here is derived from an EMBL/GenBank/DDBJ whole genome shotgun (WGS) entry which is preliminary data.</text>
</comment>
<dbReference type="InterPro" id="IPR047736">
    <property type="entry name" value="RdlA/B-like"/>
</dbReference>
<dbReference type="NCBIfam" id="NF041022">
    <property type="entry name" value="rodlin_AB"/>
    <property type="match status" value="1"/>
</dbReference>
<evidence type="ECO:0000256" key="1">
    <source>
        <dbReference type="SAM" id="SignalP"/>
    </source>
</evidence>
<dbReference type="Pfam" id="PF25848">
    <property type="entry name" value="Rodlin"/>
    <property type="match status" value="1"/>
</dbReference>
<accession>A0ABS4YC11</accession>
<organism evidence="2 3">
    <name type="scientific">Streptomyces syringium</name>
    <dbReference type="NCBI Taxonomy" id="76729"/>
    <lineage>
        <taxon>Bacteria</taxon>
        <taxon>Bacillati</taxon>
        <taxon>Actinomycetota</taxon>
        <taxon>Actinomycetes</taxon>
        <taxon>Kitasatosporales</taxon>
        <taxon>Streptomycetaceae</taxon>
        <taxon>Streptomyces</taxon>
    </lineage>
</organism>
<evidence type="ECO:0000313" key="2">
    <source>
        <dbReference type="EMBL" id="MBP2406279.1"/>
    </source>
</evidence>
<sequence>MLKRVIATAALTASAAGLLTAPAVAVGNDGRDTANGNAARTGYGNTVTGGDRSPQISAVQGTLNKLCVGVGKLGVQSIALLVNVGLQDIPVLTSQQQQQCADDSTISDGDDPLSHLVEEIPLLAGNGSANH</sequence>
<keyword evidence="3" id="KW-1185">Reference proteome</keyword>
<dbReference type="RefSeq" id="WP_130881251.1">
    <property type="nucleotide sequence ID" value="NZ_JAGIOH010000001.1"/>
</dbReference>
<protein>
    <recommendedName>
        <fullName evidence="4">RdlA protein</fullName>
    </recommendedName>
</protein>
<proteinExistence type="predicted"/>
<gene>
    <name evidence="2" type="ORF">JO379_005748</name>
</gene>
<name>A0ABS4YC11_9ACTN</name>
<reference evidence="2 3" key="1">
    <citation type="submission" date="2021-03" db="EMBL/GenBank/DDBJ databases">
        <title>Sequencing the genomes of 1000 actinobacteria strains.</title>
        <authorList>
            <person name="Klenk H.-P."/>
        </authorList>
    </citation>
    <scope>NUCLEOTIDE SEQUENCE [LARGE SCALE GENOMIC DNA]</scope>
    <source>
        <strain evidence="2 3">DSM 41480</strain>
    </source>
</reference>
<dbReference type="GeneID" id="91572595"/>
<dbReference type="EMBL" id="JAGIOH010000001">
    <property type="protein sequence ID" value="MBP2406279.1"/>
    <property type="molecule type" value="Genomic_DNA"/>
</dbReference>
<feature type="chain" id="PRO_5047526837" description="RdlA protein" evidence="1">
    <location>
        <begin position="26"/>
        <end position="131"/>
    </location>
</feature>
<evidence type="ECO:0000313" key="3">
    <source>
        <dbReference type="Proteomes" id="UP001519291"/>
    </source>
</evidence>